<accession>A0ABQ5ADF4</accession>
<evidence type="ECO:0000313" key="1">
    <source>
        <dbReference type="EMBL" id="GJT00696.1"/>
    </source>
</evidence>
<sequence length="276" mass="31594">MSIMAENVIVAGAENRHPMIERSQYDLWQIHKILYIQGKEHGQQILDLVVNGPFQFETVEISATPNTPATTRVKTLDGLTPEEKIRQACDIKATNIIQNVKLAKDMHNASFDKLYIYVRQHEVHANEAPMMRQRFPDPLALCKMCKDDRLEVIRVILQRVKLLEHGLSRKREMLLQTNQRSFDVTTAKVEVILQSSVLNQRGHIIHNDKGERFNSGPHVQALTTITIFQTNDIDAFDLDCDEAPTASAIFMENLTYYDSNVLSDVPNYDTYQDNNV</sequence>
<keyword evidence="2" id="KW-1185">Reference proteome</keyword>
<name>A0ABQ5ADF4_9ASTR</name>
<proteinExistence type="predicted"/>
<dbReference type="EMBL" id="BQNB010012214">
    <property type="protein sequence ID" value="GJT00696.1"/>
    <property type="molecule type" value="Genomic_DNA"/>
</dbReference>
<evidence type="ECO:0000313" key="2">
    <source>
        <dbReference type="Proteomes" id="UP001151760"/>
    </source>
</evidence>
<organism evidence="1 2">
    <name type="scientific">Tanacetum coccineum</name>
    <dbReference type="NCBI Taxonomy" id="301880"/>
    <lineage>
        <taxon>Eukaryota</taxon>
        <taxon>Viridiplantae</taxon>
        <taxon>Streptophyta</taxon>
        <taxon>Embryophyta</taxon>
        <taxon>Tracheophyta</taxon>
        <taxon>Spermatophyta</taxon>
        <taxon>Magnoliopsida</taxon>
        <taxon>eudicotyledons</taxon>
        <taxon>Gunneridae</taxon>
        <taxon>Pentapetalae</taxon>
        <taxon>asterids</taxon>
        <taxon>campanulids</taxon>
        <taxon>Asterales</taxon>
        <taxon>Asteraceae</taxon>
        <taxon>Asteroideae</taxon>
        <taxon>Anthemideae</taxon>
        <taxon>Anthemidinae</taxon>
        <taxon>Tanacetum</taxon>
    </lineage>
</organism>
<reference evidence="1" key="2">
    <citation type="submission" date="2022-01" db="EMBL/GenBank/DDBJ databases">
        <authorList>
            <person name="Yamashiro T."/>
            <person name="Shiraishi A."/>
            <person name="Satake H."/>
            <person name="Nakayama K."/>
        </authorList>
    </citation>
    <scope>NUCLEOTIDE SEQUENCE</scope>
</reference>
<protein>
    <submittedName>
        <fullName evidence="1">Uncharacterized protein</fullName>
    </submittedName>
</protein>
<gene>
    <name evidence="1" type="ORF">Tco_0821865</name>
</gene>
<dbReference type="Proteomes" id="UP001151760">
    <property type="component" value="Unassembled WGS sequence"/>
</dbReference>
<reference evidence="1" key="1">
    <citation type="journal article" date="2022" name="Int. J. Mol. Sci.">
        <title>Draft Genome of Tanacetum Coccineum: Genomic Comparison of Closely Related Tanacetum-Family Plants.</title>
        <authorList>
            <person name="Yamashiro T."/>
            <person name="Shiraishi A."/>
            <person name="Nakayama K."/>
            <person name="Satake H."/>
        </authorList>
    </citation>
    <scope>NUCLEOTIDE SEQUENCE</scope>
</reference>
<comment type="caution">
    <text evidence="1">The sequence shown here is derived from an EMBL/GenBank/DDBJ whole genome shotgun (WGS) entry which is preliminary data.</text>
</comment>